<feature type="region of interest" description="Disordered" evidence="2">
    <location>
        <begin position="1"/>
        <end position="55"/>
    </location>
</feature>
<dbReference type="PANTHER" id="PTHR22972:SF5">
    <property type="entry name" value="INACTIVE TYROSINE-PROTEIN KINASE PEAK1"/>
    <property type="match status" value="1"/>
</dbReference>
<dbReference type="InterPro" id="IPR051511">
    <property type="entry name" value="MitoQC_Scaffold_Kinases"/>
</dbReference>
<comment type="similarity">
    <text evidence="1">Belongs to the protein kinase superfamily.</text>
</comment>
<keyword evidence="4" id="KW-1185">Reference proteome</keyword>
<gene>
    <name evidence="3" type="ORF">AALO_G00124890</name>
</gene>
<evidence type="ECO:0000313" key="3">
    <source>
        <dbReference type="EMBL" id="KAG5275817.1"/>
    </source>
</evidence>
<evidence type="ECO:0000256" key="1">
    <source>
        <dbReference type="ARBA" id="ARBA00038349"/>
    </source>
</evidence>
<evidence type="ECO:0000313" key="4">
    <source>
        <dbReference type="Proteomes" id="UP000823561"/>
    </source>
</evidence>
<dbReference type="GO" id="GO:0004672">
    <property type="term" value="F:protein kinase activity"/>
    <property type="evidence" value="ECO:0007669"/>
    <property type="project" value="TreeGrafter"/>
</dbReference>
<evidence type="ECO:0000256" key="2">
    <source>
        <dbReference type="SAM" id="MobiDB-lite"/>
    </source>
</evidence>
<dbReference type="EMBL" id="JADWDJ010000009">
    <property type="protein sequence ID" value="KAG5275817.1"/>
    <property type="molecule type" value="Genomic_DNA"/>
</dbReference>
<dbReference type="Proteomes" id="UP000823561">
    <property type="component" value="Chromosome 9"/>
</dbReference>
<comment type="caution">
    <text evidence="3">The sequence shown here is derived from an EMBL/GenBank/DDBJ whole genome shotgun (WGS) entry which is preliminary data.</text>
</comment>
<proteinExistence type="inferred from homology"/>
<sequence length="613" mass="68554">MDSFSSGAEDLPPALPAKQRRSLYSRSSSTSSVDRKSRASSMVLPSPLPSPDLTPGSFSVPTSPCCDCFAPQCPIHHRYEHSDCHQERYFSENTPPPVPKKRLARTMSLPEEFPGSSYTRPTLLPQFNPLSRLSPLEDAVFDPGCSAEEEAPEEQLDVASPPQLPQLGFDTPDEQLPCFFSNLGDQAQVSEKLQQRLLLFLRSTVEKIEKGVGIADASLGQIQPQDLLLCQDDLFLHAQDGVWHYRVRCPNLHEQEFDIKVSTASPLPQHPHANVQQVVSHFPGGPVTDLLLAPERERGTLSPNWPQGGSSQAEMQREPSVLSLLKQDYHVTVSRDVPQGDLEGFVLEGRALHSSHPEVYHRRLVLLLLQVSQALLHLMTHGIQVADLDPPSIRLSWAENDGGIEKLKRRETGESQESNEGVNKRRNNCERKDTVEKQEDKHLGNLENLWMKWGTPRVVLTLCPSTTNSSQPVTSHQIKLGRLLQHCLHLPDAHRSCTLPDSPYSEGLMCLLSQLLIPENQLQMTDTAPFLQALLWGPRASLFQHSLHNPTTVHNWLLVKRSLLLLKLAERGLFSDQSSVDWEAFLCLQYFSLTDPHTVLNATAKLGLHHTEI</sequence>
<feature type="compositionally biased region" description="Basic and acidic residues" evidence="2">
    <location>
        <begin position="427"/>
        <end position="437"/>
    </location>
</feature>
<accession>A0AAV6GQD0</accession>
<feature type="region of interest" description="Disordered" evidence="2">
    <location>
        <begin position="406"/>
        <end position="437"/>
    </location>
</feature>
<reference evidence="3" key="1">
    <citation type="submission" date="2020-10" db="EMBL/GenBank/DDBJ databases">
        <title>Chromosome-scale genome assembly of the Allis shad, Alosa alosa.</title>
        <authorList>
            <person name="Margot Z."/>
            <person name="Christophe K."/>
            <person name="Cabau C."/>
            <person name="Louis A."/>
            <person name="Berthelot C."/>
            <person name="Parey E."/>
            <person name="Roest Crollius H."/>
            <person name="Montfort J."/>
            <person name="Robinson-Rechavi M."/>
            <person name="Bucao C."/>
            <person name="Bouchez O."/>
            <person name="Gislard M."/>
            <person name="Lluch J."/>
            <person name="Milhes M."/>
            <person name="Lampietro C."/>
            <person name="Lopez Roques C."/>
            <person name="Donnadieu C."/>
            <person name="Braasch I."/>
            <person name="Desvignes T."/>
            <person name="Postlethwait J."/>
            <person name="Bobe J."/>
            <person name="Guiguen Y."/>
        </authorList>
    </citation>
    <scope>NUCLEOTIDE SEQUENCE</scope>
    <source>
        <strain evidence="3">M-15738</strain>
        <tissue evidence="3">Blood</tissue>
    </source>
</reference>
<dbReference type="AlphaFoldDB" id="A0AAV6GQD0"/>
<evidence type="ECO:0008006" key="5">
    <source>
        <dbReference type="Google" id="ProtNLM"/>
    </source>
</evidence>
<protein>
    <recommendedName>
        <fullName evidence="5">Pseudopodium-enriched atypical kinase 1</fullName>
    </recommendedName>
</protein>
<name>A0AAV6GQD0_9TELE</name>
<organism evidence="3 4">
    <name type="scientific">Alosa alosa</name>
    <name type="common">allis shad</name>
    <dbReference type="NCBI Taxonomy" id="278164"/>
    <lineage>
        <taxon>Eukaryota</taxon>
        <taxon>Metazoa</taxon>
        <taxon>Chordata</taxon>
        <taxon>Craniata</taxon>
        <taxon>Vertebrata</taxon>
        <taxon>Euteleostomi</taxon>
        <taxon>Actinopterygii</taxon>
        <taxon>Neopterygii</taxon>
        <taxon>Teleostei</taxon>
        <taxon>Clupei</taxon>
        <taxon>Clupeiformes</taxon>
        <taxon>Clupeoidei</taxon>
        <taxon>Clupeidae</taxon>
        <taxon>Alosa</taxon>
    </lineage>
</organism>
<dbReference type="PANTHER" id="PTHR22972">
    <property type="entry name" value="SERINE/THREONINE PROTEIN KINASE"/>
    <property type="match status" value="1"/>
</dbReference>